<evidence type="ECO:0000313" key="1">
    <source>
        <dbReference type="EMBL" id="KJQ59392.1"/>
    </source>
</evidence>
<dbReference type="AlphaFoldDB" id="A0AAW3H8K4"/>
<gene>
    <name evidence="1" type="ORF">TZ86_01246</name>
</gene>
<dbReference type="Proteomes" id="UP000033658">
    <property type="component" value="Unassembled WGS sequence"/>
</dbReference>
<sequence>MNEKVREIARSINETVLVVLDNLFISISLVFDGGIASLPEGLRFLGK</sequence>
<evidence type="ECO:0000313" key="2">
    <source>
        <dbReference type="Proteomes" id="UP000033658"/>
    </source>
</evidence>
<dbReference type="EMBL" id="JYGL01000001">
    <property type="protein sequence ID" value="KJQ59392.1"/>
    <property type="molecule type" value="Genomic_DNA"/>
</dbReference>
<organism evidence="1 2">
    <name type="scientific">Streptococcus gordonii</name>
    <dbReference type="NCBI Taxonomy" id="1302"/>
    <lineage>
        <taxon>Bacteria</taxon>
        <taxon>Bacillati</taxon>
        <taxon>Bacillota</taxon>
        <taxon>Bacilli</taxon>
        <taxon>Lactobacillales</taxon>
        <taxon>Streptococcaceae</taxon>
        <taxon>Streptococcus</taxon>
    </lineage>
</organism>
<accession>A0AAW3H8K4</accession>
<name>A0AAW3H8K4_STRGN</name>
<reference evidence="1 2" key="1">
    <citation type="submission" date="2015-02" db="EMBL/GenBank/DDBJ databases">
        <title>Evolution of amylase-binding proteins of oral streptococcal species.</title>
        <authorList>
            <person name="Haase E.M."/>
        </authorList>
    </citation>
    <scope>NUCLEOTIDE SEQUENCE [LARGE SCALE GENOMIC DNA]</scope>
    <source>
        <strain evidence="1 2">G9B</strain>
    </source>
</reference>
<comment type="caution">
    <text evidence="1">The sequence shown here is derived from an EMBL/GenBank/DDBJ whole genome shotgun (WGS) entry which is preliminary data.</text>
</comment>
<protein>
    <submittedName>
        <fullName evidence="1">Uncharacterized protein</fullName>
    </submittedName>
</protein>
<proteinExistence type="predicted"/>